<evidence type="ECO:0000313" key="8">
    <source>
        <dbReference type="Proteomes" id="UP000198727"/>
    </source>
</evidence>
<dbReference type="AlphaFoldDB" id="A0A1I5LL54"/>
<dbReference type="Gene3D" id="3.30.465.10">
    <property type="match status" value="1"/>
</dbReference>
<dbReference type="InterPro" id="IPR016169">
    <property type="entry name" value="FAD-bd_PCMH_sub2"/>
</dbReference>
<accession>A0A1I5LL54</accession>
<dbReference type="SUPFAM" id="SSF56176">
    <property type="entry name" value="FAD-binding/transporter-associated domain-like"/>
    <property type="match status" value="1"/>
</dbReference>
<dbReference type="InterPro" id="IPR050416">
    <property type="entry name" value="FAD-linked_Oxidoreductase"/>
</dbReference>
<sequence>MDIIGNVRGPVLRPGDEGYDAERGGFQAFRRHEPEVIVGATGADDVRHAVAFAAAQGLPVAVLGTGHAPVAPEPGGLLITTSRMAGVRVDPERSTAVVAAGTTWAEVIDAAAAHGLAPLAGSAPHVAAVPYVLGGGLSLLSRRYGYAADHVRSLDVVTADGEPRHVTAESEPDLFWALRGGGGNLGVVTRMEIDLVPVTRLYGGGLFFDTPLLGAALRAWCRWAEDAPEEVTSSVALVPFPDVPGVPEPLRGRHVAHVRIAHLGDAASGERLVAPLRAVGPRLLDTLDELPATAVGSIYDDPKGPLPSLSGNLLLRDLDDAGVDTLLDLAGPGNPGPLIVEVRQLGGALARPPAVANAVGHRDAGYLLGFVDPLPSATPTEAEVTEVRRRQRHFEHAVAPWSTGGRFLNFLGGDGTTPEITRTAFTAADHQRLTRLKTHYDPHNLLRRNPNIPPTP</sequence>
<dbReference type="InterPro" id="IPR006093">
    <property type="entry name" value="Oxy_OxRdtase_FAD_BS"/>
</dbReference>
<dbReference type="Proteomes" id="UP000198727">
    <property type="component" value="Unassembled WGS sequence"/>
</dbReference>
<protein>
    <submittedName>
        <fullName evidence="7">FAD/FMN-containing dehydrogenase</fullName>
    </submittedName>
</protein>
<evidence type="ECO:0000256" key="1">
    <source>
        <dbReference type="ARBA" id="ARBA00001974"/>
    </source>
</evidence>
<dbReference type="Gene3D" id="3.40.462.20">
    <property type="match status" value="1"/>
</dbReference>
<dbReference type="InterPro" id="IPR036318">
    <property type="entry name" value="FAD-bd_PCMH-like_sf"/>
</dbReference>
<name>A0A1I5LL54_9PSEU</name>
<dbReference type="EMBL" id="FOWW01000001">
    <property type="protein sequence ID" value="SFO97942.1"/>
    <property type="molecule type" value="Genomic_DNA"/>
</dbReference>
<dbReference type="Pfam" id="PF01565">
    <property type="entry name" value="FAD_binding_4"/>
    <property type="match status" value="1"/>
</dbReference>
<dbReference type="PROSITE" id="PS51387">
    <property type="entry name" value="FAD_PCMH"/>
    <property type="match status" value="1"/>
</dbReference>
<dbReference type="PROSITE" id="PS00862">
    <property type="entry name" value="OX2_COVAL_FAD"/>
    <property type="match status" value="1"/>
</dbReference>
<evidence type="ECO:0000256" key="4">
    <source>
        <dbReference type="ARBA" id="ARBA00022827"/>
    </source>
</evidence>
<dbReference type="GO" id="GO:0016491">
    <property type="term" value="F:oxidoreductase activity"/>
    <property type="evidence" value="ECO:0007669"/>
    <property type="project" value="UniProtKB-KW"/>
</dbReference>
<comment type="cofactor">
    <cofactor evidence="1">
        <name>FAD</name>
        <dbReference type="ChEBI" id="CHEBI:57692"/>
    </cofactor>
</comment>
<organism evidence="7 8">
    <name type="scientific">Amycolatopsis arida</name>
    <dbReference type="NCBI Taxonomy" id="587909"/>
    <lineage>
        <taxon>Bacteria</taxon>
        <taxon>Bacillati</taxon>
        <taxon>Actinomycetota</taxon>
        <taxon>Actinomycetes</taxon>
        <taxon>Pseudonocardiales</taxon>
        <taxon>Pseudonocardiaceae</taxon>
        <taxon>Amycolatopsis</taxon>
    </lineage>
</organism>
<dbReference type="Gene3D" id="3.30.43.10">
    <property type="entry name" value="Uridine Diphospho-n-acetylenolpyruvylglucosamine Reductase, domain 2"/>
    <property type="match status" value="1"/>
</dbReference>
<dbReference type="STRING" id="587909.SAMN05421810_101580"/>
<gene>
    <name evidence="7" type="ORF">SAMN05421810_101580</name>
</gene>
<keyword evidence="4" id="KW-0274">FAD</keyword>
<evidence type="ECO:0000256" key="3">
    <source>
        <dbReference type="ARBA" id="ARBA00022630"/>
    </source>
</evidence>
<evidence type="ECO:0000259" key="6">
    <source>
        <dbReference type="PROSITE" id="PS51387"/>
    </source>
</evidence>
<reference evidence="8" key="1">
    <citation type="submission" date="2016-10" db="EMBL/GenBank/DDBJ databases">
        <authorList>
            <person name="Varghese N."/>
            <person name="Submissions S."/>
        </authorList>
    </citation>
    <scope>NUCLEOTIDE SEQUENCE [LARGE SCALE GENOMIC DNA]</scope>
    <source>
        <strain evidence="8">CGMCC 4.5579</strain>
    </source>
</reference>
<dbReference type="InterPro" id="IPR016167">
    <property type="entry name" value="FAD-bd_PCMH_sub1"/>
</dbReference>
<feature type="domain" description="FAD-binding PCMH-type" evidence="6">
    <location>
        <begin position="29"/>
        <end position="198"/>
    </location>
</feature>
<evidence type="ECO:0000256" key="5">
    <source>
        <dbReference type="ARBA" id="ARBA00023002"/>
    </source>
</evidence>
<proteinExistence type="inferred from homology"/>
<keyword evidence="5" id="KW-0560">Oxidoreductase</keyword>
<dbReference type="Pfam" id="PF08031">
    <property type="entry name" value="BBE"/>
    <property type="match status" value="1"/>
</dbReference>
<dbReference type="GO" id="GO:0071949">
    <property type="term" value="F:FAD binding"/>
    <property type="evidence" value="ECO:0007669"/>
    <property type="project" value="InterPro"/>
</dbReference>
<evidence type="ECO:0000256" key="2">
    <source>
        <dbReference type="ARBA" id="ARBA00005466"/>
    </source>
</evidence>
<keyword evidence="8" id="KW-1185">Reference proteome</keyword>
<keyword evidence="3" id="KW-0285">Flavoprotein</keyword>
<evidence type="ECO:0000313" key="7">
    <source>
        <dbReference type="EMBL" id="SFO97942.1"/>
    </source>
</evidence>
<dbReference type="InterPro" id="IPR016166">
    <property type="entry name" value="FAD-bd_PCMH"/>
</dbReference>
<dbReference type="PANTHER" id="PTHR42973:SF39">
    <property type="entry name" value="FAD-BINDING PCMH-TYPE DOMAIN-CONTAINING PROTEIN"/>
    <property type="match status" value="1"/>
</dbReference>
<dbReference type="PANTHER" id="PTHR42973">
    <property type="entry name" value="BINDING OXIDOREDUCTASE, PUTATIVE (AFU_ORTHOLOGUE AFUA_1G17690)-RELATED"/>
    <property type="match status" value="1"/>
</dbReference>
<dbReference type="InterPro" id="IPR006094">
    <property type="entry name" value="Oxid_FAD_bind_N"/>
</dbReference>
<comment type="similarity">
    <text evidence="2">Belongs to the oxygen-dependent FAD-linked oxidoreductase family.</text>
</comment>
<dbReference type="InterPro" id="IPR012951">
    <property type="entry name" value="BBE"/>
</dbReference>